<dbReference type="STRING" id="2880.D7G9F3"/>
<dbReference type="InterPro" id="IPR032816">
    <property type="entry name" value="VTT_dom"/>
</dbReference>
<keyword evidence="10" id="KW-1185">Reference proteome</keyword>
<evidence type="ECO:0000256" key="1">
    <source>
        <dbReference type="ARBA" id="ARBA00004651"/>
    </source>
</evidence>
<feature type="transmembrane region" description="Helical" evidence="7">
    <location>
        <begin position="202"/>
        <end position="222"/>
    </location>
</feature>
<comment type="subcellular location">
    <subcellularLocation>
        <location evidence="1">Cell membrane</location>
        <topology evidence="1">Multi-pass membrane protein</topology>
    </subcellularLocation>
</comment>
<proteinExistence type="predicted"/>
<dbReference type="GO" id="GO:0005886">
    <property type="term" value="C:plasma membrane"/>
    <property type="evidence" value="ECO:0007669"/>
    <property type="project" value="UniProtKB-SubCell"/>
</dbReference>
<evidence type="ECO:0000256" key="3">
    <source>
        <dbReference type="ARBA" id="ARBA00022692"/>
    </source>
</evidence>
<dbReference type="EMBL" id="FN649747">
    <property type="protein sequence ID" value="CBJ28293.1"/>
    <property type="molecule type" value="Genomic_DNA"/>
</dbReference>
<evidence type="ECO:0000256" key="2">
    <source>
        <dbReference type="ARBA" id="ARBA00022475"/>
    </source>
</evidence>
<evidence type="ECO:0000313" key="9">
    <source>
        <dbReference type="EMBL" id="CBJ28293.1"/>
    </source>
</evidence>
<evidence type="ECO:0000256" key="5">
    <source>
        <dbReference type="ARBA" id="ARBA00023136"/>
    </source>
</evidence>
<evidence type="ECO:0000256" key="6">
    <source>
        <dbReference type="SAM" id="MobiDB-lite"/>
    </source>
</evidence>
<dbReference type="PANTHER" id="PTHR12677:SF59">
    <property type="entry name" value="GOLGI APPARATUS MEMBRANE PROTEIN TVP38-RELATED"/>
    <property type="match status" value="1"/>
</dbReference>
<dbReference type="eggNOG" id="KOG3140">
    <property type="taxonomic scope" value="Eukaryota"/>
</dbReference>
<sequence length="278" mass="30498">MEGLPERGRRAFWGGKTHPRTTPVVTEGPLPRQHREYATAERAAMDEEVGQAVEKDNERVNQRIKRIMMFVVVALVVSAIVDIACHDNVRTWLETSFDWIEDNPKAGVVVFALLFCLSTLLFVPGLLLTIGAGVAFGRALGFGFGVLWGSVAVLLGAVVACVIAFYLGRYVLHEQAQSCAKRYRILSAVNTAIERNGVKVMILLRLSPLVPFSGFNFIAGLTKVSLRDYLLGTVGIVPGTLAFVYIGASTAGTMNEEVLLYVVRARQPIARYVCMYVC</sequence>
<accession>D7G9F3</accession>
<dbReference type="PANTHER" id="PTHR12677">
    <property type="entry name" value="GOLGI APPARATUS MEMBRANE PROTEIN TVP38-RELATED"/>
    <property type="match status" value="1"/>
</dbReference>
<feature type="transmembrane region" description="Helical" evidence="7">
    <location>
        <begin position="67"/>
        <end position="86"/>
    </location>
</feature>
<dbReference type="OMA" id="FIFAHIH"/>
<keyword evidence="3 7" id="KW-0812">Transmembrane</keyword>
<keyword evidence="2" id="KW-1003">Cell membrane</keyword>
<dbReference type="EMBL" id="FN649222">
    <property type="protein sequence ID" value="CBJ28293.1"/>
    <property type="molecule type" value="Genomic_DNA"/>
</dbReference>
<name>D7G9F3_ECTSI</name>
<reference evidence="9 10" key="1">
    <citation type="journal article" date="2010" name="Nature">
        <title>The Ectocarpus genome and the independent evolution of multicellularity in brown algae.</title>
        <authorList>
            <person name="Cock J.M."/>
            <person name="Sterck L."/>
            <person name="Rouze P."/>
            <person name="Scornet D."/>
            <person name="Allen A.E."/>
            <person name="Amoutzias G."/>
            <person name="Anthouard V."/>
            <person name="Artiguenave F."/>
            <person name="Aury J.M."/>
            <person name="Badger J.H."/>
            <person name="Beszteri B."/>
            <person name="Billiau K."/>
            <person name="Bonnet E."/>
            <person name="Bothwell J.H."/>
            <person name="Bowler C."/>
            <person name="Boyen C."/>
            <person name="Brownlee C."/>
            <person name="Carrano C.J."/>
            <person name="Charrier B."/>
            <person name="Cho G.Y."/>
            <person name="Coelho S.M."/>
            <person name="Collen J."/>
            <person name="Corre E."/>
            <person name="Da Silva C."/>
            <person name="Delage L."/>
            <person name="Delaroque N."/>
            <person name="Dittami S.M."/>
            <person name="Doulbeau S."/>
            <person name="Elias M."/>
            <person name="Farnham G."/>
            <person name="Gachon C.M."/>
            <person name="Gschloessl B."/>
            <person name="Heesch S."/>
            <person name="Jabbari K."/>
            <person name="Jubin C."/>
            <person name="Kawai H."/>
            <person name="Kimura K."/>
            <person name="Kloareg B."/>
            <person name="Kupper F.C."/>
            <person name="Lang D."/>
            <person name="Le Bail A."/>
            <person name="Leblanc C."/>
            <person name="Lerouge P."/>
            <person name="Lohr M."/>
            <person name="Lopez P.J."/>
            <person name="Martens C."/>
            <person name="Maumus F."/>
            <person name="Michel G."/>
            <person name="Miranda-Saavedra D."/>
            <person name="Morales J."/>
            <person name="Moreau H."/>
            <person name="Motomura T."/>
            <person name="Nagasato C."/>
            <person name="Napoli C.A."/>
            <person name="Nelson D.R."/>
            <person name="Nyvall-Collen P."/>
            <person name="Peters A.F."/>
            <person name="Pommier C."/>
            <person name="Potin P."/>
            <person name="Poulain J."/>
            <person name="Quesneville H."/>
            <person name="Read B."/>
            <person name="Rensing S.A."/>
            <person name="Ritter A."/>
            <person name="Rousvoal S."/>
            <person name="Samanta M."/>
            <person name="Samson G."/>
            <person name="Schroeder D.C."/>
            <person name="Segurens B."/>
            <person name="Strittmatter M."/>
            <person name="Tonon T."/>
            <person name="Tregear J.W."/>
            <person name="Valentin K."/>
            <person name="von Dassow P."/>
            <person name="Yamagishi T."/>
            <person name="Van de Peer Y."/>
            <person name="Wincker P."/>
        </authorList>
    </citation>
    <scope>NUCLEOTIDE SEQUENCE [LARGE SCALE GENOMIC DNA]</scope>
    <source>
        <strain evidence="10">Ec32 / CCAP1310/4</strain>
    </source>
</reference>
<feature type="region of interest" description="Disordered" evidence="6">
    <location>
        <begin position="1"/>
        <end position="28"/>
    </location>
</feature>
<protein>
    <submittedName>
        <fullName evidence="9">Hypothetical UPF0043 protein slr0305</fullName>
    </submittedName>
</protein>
<dbReference type="InParanoid" id="D7G9F3"/>
<dbReference type="Proteomes" id="UP000002630">
    <property type="component" value="Linkage Group LG22"/>
</dbReference>
<dbReference type="Pfam" id="PF09335">
    <property type="entry name" value="VTT_dom"/>
    <property type="match status" value="1"/>
</dbReference>
<dbReference type="OrthoDB" id="166803at2759"/>
<gene>
    <name evidence="9" type="ORF">Esi_0098_0030</name>
</gene>
<organism evidence="9 10">
    <name type="scientific">Ectocarpus siliculosus</name>
    <name type="common">Brown alga</name>
    <name type="synonym">Conferva siliculosa</name>
    <dbReference type="NCBI Taxonomy" id="2880"/>
    <lineage>
        <taxon>Eukaryota</taxon>
        <taxon>Sar</taxon>
        <taxon>Stramenopiles</taxon>
        <taxon>Ochrophyta</taxon>
        <taxon>PX clade</taxon>
        <taxon>Phaeophyceae</taxon>
        <taxon>Ectocarpales</taxon>
        <taxon>Ectocarpaceae</taxon>
        <taxon>Ectocarpus</taxon>
    </lineage>
</organism>
<evidence type="ECO:0000256" key="4">
    <source>
        <dbReference type="ARBA" id="ARBA00022989"/>
    </source>
</evidence>
<feature type="domain" description="VTT" evidence="8">
    <location>
        <begin position="123"/>
        <end position="248"/>
    </location>
</feature>
<dbReference type="AlphaFoldDB" id="D7G9F3"/>
<feature type="transmembrane region" description="Helical" evidence="7">
    <location>
        <begin position="140"/>
        <end position="167"/>
    </location>
</feature>
<evidence type="ECO:0000313" key="10">
    <source>
        <dbReference type="Proteomes" id="UP000002630"/>
    </source>
</evidence>
<keyword evidence="4 7" id="KW-1133">Transmembrane helix</keyword>
<evidence type="ECO:0000256" key="7">
    <source>
        <dbReference type="SAM" id="Phobius"/>
    </source>
</evidence>
<feature type="transmembrane region" description="Helical" evidence="7">
    <location>
        <begin position="106"/>
        <end position="128"/>
    </location>
</feature>
<dbReference type="InterPro" id="IPR015414">
    <property type="entry name" value="TMEM64"/>
</dbReference>
<feature type="transmembrane region" description="Helical" evidence="7">
    <location>
        <begin position="229"/>
        <end position="248"/>
    </location>
</feature>
<keyword evidence="5 7" id="KW-0472">Membrane</keyword>
<evidence type="ECO:0000259" key="8">
    <source>
        <dbReference type="Pfam" id="PF09335"/>
    </source>
</evidence>